<evidence type="ECO:0000256" key="1">
    <source>
        <dbReference type="SAM" id="Phobius"/>
    </source>
</evidence>
<sequence>MILVSKEENKTIPFLITISYLFSFLLIRLMVLIAGSAESQFAQVAKEGLSPDTRFYIGRNIILFGHHIHHFYFGIILIAIAGWISIVGSSILNRKHAALIYGSGLGLFMDEIGLLLTWGNYYSGLTYLLSLFLIGIFLNILFFPYFWREVRNNILESKLHSITWNTLLKNTNVVKVADIVSEKTGKTERASLIFTGIMYLFVGVLILLYPQFVYYWVAGIFFIQGVSSLVGAWQKKDDYDSK</sequence>
<keyword evidence="3" id="KW-1185">Reference proteome</keyword>
<comment type="caution">
    <text evidence="2">The sequence shown here is derived from an EMBL/GenBank/DDBJ whole genome shotgun (WGS) entry which is preliminary data.</text>
</comment>
<keyword evidence="1" id="KW-1133">Transmembrane helix</keyword>
<keyword evidence="1" id="KW-0812">Transmembrane</keyword>
<dbReference type="RefSeq" id="WP_134118343.1">
    <property type="nucleotide sequence ID" value="NZ_SOEG01000032.1"/>
</dbReference>
<accession>A0A4R8H1G0</accession>
<name>A0A4R8H1G0_9FIRM</name>
<feature type="transmembrane region" description="Helical" evidence="1">
    <location>
        <begin position="12"/>
        <end position="34"/>
    </location>
</feature>
<reference evidence="2 3" key="1">
    <citation type="submission" date="2019-03" db="EMBL/GenBank/DDBJ databases">
        <title>Subsurface microbial communities from deep shales in Ohio and West Virginia, USA.</title>
        <authorList>
            <person name="Wrighton K."/>
        </authorList>
    </citation>
    <scope>NUCLEOTIDE SEQUENCE [LARGE SCALE GENOMIC DNA]</scope>
    <source>
        <strain evidence="2 3">MSL 6dP</strain>
    </source>
</reference>
<dbReference type="STRING" id="926561.GCA_000379025_02444"/>
<organism evidence="2 3">
    <name type="scientific">Orenia marismortui</name>
    <dbReference type="NCBI Taxonomy" id="46469"/>
    <lineage>
        <taxon>Bacteria</taxon>
        <taxon>Bacillati</taxon>
        <taxon>Bacillota</taxon>
        <taxon>Clostridia</taxon>
        <taxon>Halanaerobiales</taxon>
        <taxon>Halobacteroidaceae</taxon>
        <taxon>Orenia</taxon>
    </lineage>
</organism>
<feature type="transmembrane region" description="Helical" evidence="1">
    <location>
        <begin position="190"/>
        <end position="208"/>
    </location>
</feature>
<evidence type="ECO:0000313" key="2">
    <source>
        <dbReference type="EMBL" id="TDX48217.1"/>
    </source>
</evidence>
<dbReference type="Proteomes" id="UP000295832">
    <property type="component" value="Unassembled WGS sequence"/>
</dbReference>
<feature type="transmembrane region" description="Helical" evidence="1">
    <location>
        <begin position="71"/>
        <end position="92"/>
    </location>
</feature>
<feature type="transmembrane region" description="Helical" evidence="1">
    <location>
        <begin position="99"/>
        <end position="119"/>
    </location>
</feature>
<proteinExistence type="predicted"/>
<keyword evidence="1" id="KW-0472">Membrane</keyword>
<dbReference type="EMBL" id="SOEG01000032">
    <property type="protein sequence ID" value="TDX48217.1"/>
    <property type="molecule type" value="Genomic_DNA"/>
</dbReference>
<protein>
    <submittedName>
        <fullName evidence="2">Uncharacterized protein</fullName>
    </submittedName>
</protein>
<gene>
    <name evidence="2" type="ORF">C7959_13212</name>
</gene>
<feature type="transmembrane region" description="Helical" evidence="1">
    <location>
        <begin position="214"/>
        <end position="233"/>
    </location>
</feature>
<feature type="transmembrane region" description="Helical" evidence="1">
    <location>
        <begin position="125"/>
        <end position="147"/>
    </location>
</feature>
<dbReference type="AlphaFoldDB" id="A0A4R8H1G0"/>
<evidence type="ECO:0000313" key="3">
    <source>
        <dbReference type="Proteomes" id="UP000295832"/>
    </source>
</evidence>